<sequence>MENFRAIDPHLCSIVETAEKGVELQRIVVMCGATTYVGIPVSTGGFIKATHKAYVDEVVKGVGGWKTSWQEKEVIATERVNDMFASIALQDSGSTPEVLSLLNATVIPPGMTSYEVPALRIHLGQIDSWWTAPFLDHQVKIRGGGVGVSF</sequence>
<name>A0A0W8INT9_KOCRO</name>
<proteinExistence type="predicted"/>
<protein>
    <submittedName>
        <fullName evidence="1">Uncharacterized protein</fullName>
    </submittedName>
</protein>
<dbReference type="Proteomes" id="UP000053512">
    <property type="component" value="Unassembled WGS sequence"/>
</dbReference>
<dbReference type="EMBL" id="LQBK01000004">
    <property type="protein sequence ID" value="KUG61494.1"/>
    <property type="molecule type" value="Genomic_DNA"/>
</dbReference>
<comment type="caution">
    <text evidence="1">The sequence shown here is derived from an EMBL/GenBank/DDBJ whole genome shotgun (WGS) entry which is preliminary data.</text>
</comment>
<dbReference type="RefSeq" id="WP_058872910.1">
    <property type="nucleotide sequence ID" value="NZ_LQBK01000004.1"/>
</dbReference>
<accession>A0A0W8INT9</accession>
<evidence type="ECO:0000313" key="1">
    <source>
        <dbReference type="EMBL" id="KUG61494.1"/>
    </source>
</evidence>
<gene>
    <name evidence="1" type="ORF">AVL61_00775</name>
</gene>
<dbReference type="OrthoDB" id="9955894at2"/>
<dbReference type="AlphaFoldDB" id="A0A0W8INT9"/>
<organism evidence="1 2">
    <name type="scientific">Kocuria rosea subsp. polaris</name>
    <dbReference type="NCBI Taxonomy" id="136273"/>
    <lineage>
        <taxon>Bacteria</taxon>
        <taxon>Bacillati</taxon>
        <taxon>Actinomycetota</taxon>
        <taxon>Actinomycetes</taxon>
        <taxon>Micrococcales</taxon>
        <taxon>Micrococcaceae</taxon>
        <taxon>Kocuria</taxon>
    </lineage>
</organism>
<evidence type="ECO:0000313" key="2">
    <source>
        <dbReference type="Proteomes" id="UP000053512"/>
    </source>
</evidence>
<reference evidence="2" key="1">
    <citation type="submission" date="2015-12" db="EMBL/GenBank/DDBJ databases">
        <authorList>
            <person name="Nair G.R."/>
            <person name="Kaur G."/>
            <person name="Mayilraj S."/>
        </authorList>
    </citation>
    <scope>NUCLEOTIDE SEQUENCE [LARGE SCALE GENOMIC DNA]</scope>
    <source>
        <strain evidence="2">CD08_4</strain>
    </source>
</reference>